<dbReference type="PANTHER" id="PTHR42977">
    <property type="entry name" value="HYDROLASE-RELATED"/>
    <property type="match status" value="1"/>
</dbReference>
<dbReference type="SUPFAM" id="SSF53474">
    <property type="entry name" value="alpha/beta-Hydrolases"/>
    <property type="match status" value="1"/>
</dbReference>
<feature type="domain" description="AB hydrolase-1" evidence="2">
    <location>
        <begin position="55"/>
        <end position="297"/>
    </location>
</feature>
<proteinExistence type="predicted"/>
<evidence type="ECO:0000259" key="2">
    <source>
        <dbReference type="Pfam" id="PF00561"/>
    </source>
</evidence>
<dbReference type="RefSeq" id="WP_188568993.1">
    <property type="nucleotide sequence ID" value="NZ_BMED01000007.1"/>
</dbReference>
<dbReference type="EMBL" id="BMED01000007">
    <property type="protein sequence ID" value="GGC97425.1"/>
    <property type="molecule type" value="Genomic_DNA"/>
</dbReference>
<evidence type="ECO:0000313" key="4">
    <source>
        <dbReference type="Proteomes" id="UP000637423"/>
    </source>
</evidence>
<comment type="caution">
    <text evidence="3">The sequence shown here is derived from an EMBL/GenBank/DDBJ whole genome shotgun (WGS) entry which is preliminary data.</text>
</comment>
<dbReference type="AlphaFoldDB" id="A0A916UZS9"/>
<keyword evidence="4" id="KW-1185">Reference proteome</keyword>
<reference evidence="3" key="1">
    <citation type="journal article" date="2014" name="Int. J. Syst. Evol. Microbiol.">
        <title>Complete genome sequence of Corynebacterium casei LMG S-19264T (=DSM 44701T), isolated from a smear-ripened cheese.</title>
        <authorList>
            <consortium name="US DOE Joint Genome Institute (JGI-PGF)"/>
            <person name="Walter F."/>
            <person name="Albersmeier A."/>
            <person name="Kalinowski J."/>
            <person name="Ruckert C."/>
        </authorList>
    </citation>
    <scope>NUCLEOTIDE SEQUENCE</scope>
    <source>
        <strain evidence="3">CGMCC 1.10998</strain>
    </source>
</reference>
<evidence type="ECO:0000313" key="3">
    <source>
        <dbReference type="EMBL" id="GGC97425.1"/>
    </source>
</evidence>
<feature type="signal peptide" evidence="1">
    <location>
        <begin position="1"/>
        <end position="27"/>
    </location>
</feature>
<dbReference type="Gene3D" id="3.40.50.1820">
    <property type="entry name" value="alpha/beta hydrolase"/>
    <property type="match status" value="1"/>
</dbReference>
<name>A0A916UZS9_9BURK</name>
<protein>
    <submittedName>
        <fullName evidence="3">Alpha/beta hydrolase</fullName>
    </submittedName>
</protein>
<organism evidence="3 4">
    <name type="scientific">Undibacterium terreum</name>
    <dbReference type="NCBI Taxonomy" id="1224302"/>
    <lineage>
        <taxon>Bacteria</taxon>
        <taxon>Pseudomonadati</taxon>
        <taxon>Pseudomonadota</taxon>
        <taxon>Betaproteobacteria</taxon>
        <taxon>Burkholderiales</taxon>
        <taxon>Oxalobacteraceae</taxon>
        <taxon>Undibacterium</taxon>
    </lineage>
</organism>
<dbReference type="Pfam" id="PF00561">
    <property type="entry name" value="Abhydrolase_1"/>
    <property type="match status" value="1"/>
</dbReference>
<evidence type="ECO:0000256" key="1">
    <source>
        <dbReference type="SAM" id="SignalP"/>
    </source>
</evidence>
<dbReference type="PANTHER" id="PTHR42977:SF1">
    <property type="entry name" value="BLR6576 PROTEIN"/>
    <property type="match status" value="1"/>
</dbReference>
<keyword evidence="1" id="KW-0732">Signal</keyword>
<dbReference type="Proteomes" id="UP000637423">
    <property type="component" value="Unassembled WGS sequence"/>
</dbReference>
<sequence>MNLNKINSLAKFVAALSLALAATNSIAAATPIVYRTVTVDGQQIAYREAGSQNQPTLLLLHGVPSSSRMYDGLMRQLGRKYHLIAPDYPGFGNSSASDPEQFSYTFDHLAEVMQKFADTVGVQQYVLFMQDYGAPVGMRMALARPGAVQGLIFQNGNVYDEGLGAMWAKRKAFWADRAAHEKEVIEAQQSLAVTKMRHLGDDPDTEAYDPDLWMDEYAYLNRPGQGKIQAALIYDYQNNLASYPVWQRWLREHQLPTLVLWGKHDLAFTVPGAVAFRKDNPAAQIEILDGGHFVMDTRLSEVVTITDQFMHKHQARFSKDSRR</sequence>
<dbReference type="InterPro" id="IPR051340">
    <property type="entry name" value="Haloalkane_dehalogenase"/>
</dbReference>
<accession>A0A916UZS9</accession>
<dbReference type="InterPro" id="IPR000639">
    <property type="entry name" value="Epox_hydrolase-like"/>
</dbReference>
<dbReference type="InterPro" id="IPR029058">
    <property type="entry name" value="AB_hydrolase_fold"/>
</dbReference>
<feature type="chain" id="PRO_5036987657" evidence="1">
    <location>
        <begin position="28"/>
        <end position="323"/>
    </location>
</feature>
<gene>
    <name evidence="3" type="ORF">GCM10011396_51180</name>
</gene>
<dbReference type="PRINTS" id="PR00412">
    <property type="entry name" value="EPOXHYDRLASE"/>
</dbReference>
<keyword evidence="3" id="KW-0378">Hydrolase</keyword>
<dbReference type="GO" id="GO:0004301">
    <property type="term" value="F:epoxide hydrolase activity"/>
    <property type="evidence" value="ECO:0007669"/>
    <property type="project" value="TreeGrafter"/>
</dbReference>
<dbReference type="InterPro" id="IPR000073">
    <property type="entry name" value="AB_hydrolase_1"/>
</dbReference>
<reference evidence="3" key="2">
    <citation type="submission" date="2020-09" db="EMBL/GenBank/DDBJ databases">
        <authorList>
            <person name="Sun Q."/>
            <person name="Zhou Y."/>
        </authorList>
    </citation>
    <scope>NUCLEOTIDE SEQUENCE</scope>
    <source>
        <strain evidence="3">CGMCC 1.10998</strain>
    </source>
</reference>